<keyword evidence="1" id="KW-0378">Hydrolase</keyword>
<evidence type="ECO:0000313" key="3">
    <source>
        <dbReference type="Proteomes" id="UP000028488"/>
    </source>
</evidence>
<dbReference type="Gene3D" id="3.40.50.1240">
    <property type="entry name" value="Phosphoglycerate mutase-like"/>
    <property type="match status" value="1"/>
</dbReference>
<dbReference type="GO" id="GO:0016787">
    <property type="term" value="F:hydrolase activity"/>
    <property type="evidence" value="ECO:0007669"/>
    <property type="project" value="UniProtKB-KW"/>
</dbReference>
<dbReference type="SMART" id="SM00855">
    <property type="entry name" value="PGAM"/>
    <property type="match status" value="1"/>
</dbReference>
<reference evidence="2 3" key="1">
    <citation type="submission" date="2014-07" db="EMBL/GenBank/DDBJ databases">
        <title>Genome Sequence of Rhodococcus opacus Strain R7, a Biodegrader of Mono- and Polycyclic Aromatic Hydrocarbons.</title>
        <authorList>
            <person name="Di Gennaro P."/>
            <person name="Zampolli J."/>
            <person name="Presti I."/>
            <person name="Cappelletti M."/>
            <person name="D'Ursi P."/>
            <person name="Orro A."/>
            <person name="Mezzelani A."/>
            <person name="Milanesi L."/>
        </authorList>
    </citation>
    <scope>NUCLEOTIDE SEQUENCE [LARGE SCALE GENOMIC DNA]</scope>
    <source>
        <strain evidence="2 3">R7</strain>
    </source>
</reference>
<dbReference type="PANTHER" id="PTHR20935:SF1">
    <property type="entry name" value="SLL1549 PROTEIN"/>
    <property type="match status" value="1"/>
</dbReference>
<name>A0A076ET02_RHOOP</name>
<proteinExistence type="predicted"/>
<dbReference type="PANTHER" id="PTHR20935">
    <property type="entry name" value="PHOSPHOGLYCERATE MUTASE-RELATED"/>
    <property type="match status" value="1"/>
</dbReference>
<evidence type="ECO:0000313" key="2">
    <source>
        <dbReference type="EMBL" id="AII09220.1"/>
    </source>
</evidence>
<dbReference type="CDD" id="cd07067">
    <property type="entry name" value="HP_PGM_like"/>
    <property type="match status" value="1"/>
</dbReference>
<accession>A0A076ET02</accession>
<dbReference type="EMBL" id="CP008947">
    <property type="protein sequence ID" value="AII09220.1"/>
    <property type="molecule type" value="Genomic_DNA"/>
</dbReference>
<dbReference type="Pfam" id="PF00300">
    <property type="entry name" value="His_Phos_1"/>
    <property type="match status" value="1"/>
</dbReference>
<dbReference type="InterPro" id="IPR013078">
    <property type="entry name" value="His_Pase_superF_clade-1"/>
</dbReference>
<dbReference type="InterPro" id="IPR029033">
    <property type="entry name" value="His_PPase_superfam"/>
</dbReference>
<organism evidence="2 3">
    <name type="scientific">Rhodococcus opacus</name>
    <name type="common">Nocardia opaca</name>
    <dbReference type="NCBI Taxonomy" id="37919"/>
    <lineage>
        <taxon>Bacteria</taxon>
        <taxon>Bacillati</taxon>
        <taxon>Actinomycetota</taxon>
        <taxon>Actinomycetes</taxon>
        <taxon>Mycobacteriales</taxon>
        <taxon>Nocardiaceae</taxon>
        <taxon>Rhodococcus</taxon>
    </lineage>
</organism>
<protein>
    <recommendedName>
        <fullName evidence="4">Histidine phosphatase family protein</fullName>
    </recommendedName>
</protein>
<evidence type="ECO:0000256" key="1">
    <source>
        <dbReference type="ARBA" id="ARBA00022801"/>
    </source>
</evidence>
<dbReference type="SUPFAM" id="SSF53254">
    <property type="entry name" value="Phosphoglycerate mutase-like"/>
    <property type="match status" value="1"/>
</dbReference>
<dbReference type="eggNOG" id="COG2062">
    <property type="taxonomic scope" value="Bacteria"/>
</dbReference>
<dbReference type="InterPro" id="IPR051021">
    <property type="entry name" value="Mito_Ser/Thr_phosphatase"/>
</dbReference>
<evidence type="ECO:0008006" key="4">
    <source>
        <dbReference type="Google" id="ProtNLM"/>
    </source>
</evidence>
<dbReference type="AlphaFoldDB" id="A0A076ET02"/>
<gene>
    <name evidence="2" type="ORF">EP51_33135</name>
</gene>
<sequence length="170" mass="18369">MASHSSSRNRTLILMRHGKSAYPEGVADHERPLAPRGRKQAGLAGEWLRSTQPPIDAVLCSTARRTRETLEATRVGAPARFAEELYGAYPSEVLMEIVRVEPSVRTLLVVGHVPGMPSTALDLAGNPDTGDANLMREKFPTSALAVLTVPCEWDELTSSAASLAAFHVPR</sequence>
<dbReference type="Proteomes" id="UP000028488">
    <property type="component" value="Chromosome"/>
</dbReference>
<dbReference type="RefSeq" id="WP_112301805.1">
    <property type="nucleotide sequence ID" value="NZ_CP008947.1"/>
</dbReference>